<accession>A0ABT9KZ17</accession>
<proteinExistence type="predicted"/>
<evidence type="ECO:0000256" key="1">
    <source>
        <dbReference type="SAM" id="MobiDB-lite"/>
    </source>
</evidence>
<evidence type="ECO:0000313" key="2">
    <source>
        <dbReference type="EMBL" id="MDP9613698.1"/>
    </source>
</evidence>
<keyword evidence="3" id="KW-1185">Reference proteome</keyword>
<feature type="region of interest" description="Disordered" evidence="1">
    <location>
        <begin position="218"/>
        <end position="242"/>
    </location>
</feature>
<feature type="compositionally biased region" description="Basic and acidic residues" evidence="1">
    <location>
        <begin position="1"/>
        <end position="12"/>
    </location>
</feature>
<gene>
    <name evidence="2" type="ORF">JOF35_006036</name>
</gene>
<organism evidence="2 3">
    <name type="scientific">Streptomyces demainii</name>
    <dbReference type="NCBI Taxonomy" id="588122"/>
    <lineage>
        <taxon>Bacteria</taxon>
        <taxon>Bacillati</taxon>
        <taxon>Actinomycetota</taxon>
        <taxon>Actinomycetes</taxon>
        <taxon>Kitasatosporales</taxon>
        <taxon>Streptomycetaceae</taxon>
        <taxon>Streptomyces</taxon>
    </lineage>
</organism>
<protein>
    <recommendedName>
        <fullName evidence="4">Transposase</fullName>
    </recommendedName>
</protein>
<evidence type="ECO:0008006" key="4">
    <source>
        <dbReference type="Google" id="ProtNLM"/>
    </source>
</evidence>
<comment type="caution">
    <text evidence="2">The sequence shown here is derived from an EMBL/GenBank/DDBJ whole genome shotgun (WGS) entry which is preliminary data.</text>
</comment>
<dbReference type="EMBL" id="JAURUE010000002">
    <property type="protein sequence ID" value="MDP9613698.1"/>
    <property type="molecule type" value="Genomic_DNA"/>
</dbReference>
<feature type="compositionally biased region" description="Low complexity" evidence="1">
    <location>
        <begin position="79"/>
        <end position="100"/>
    </location>
</feature>
<feature type="compositionally biased region" description="Basic residues" evidence="1">
    <location>
        <begin position="68"/>
        <end position="78"/>
    </location>
</feature>
<dbReference type="Proteomes" id="UP001234880">
    <property type="component" value="Unassembled WGS sequence"/>
</dbReference>
<name>A0ABT9KZ17_9ACTN</name>
<sequence length="242" mass="26638">MRDRLGEHEGSQRGDLTGPNPVDRGKKGSKIHLITERAGLPISIGISGANLYDSQALEPLVRGIPPIRSRRGPRRRRPASSTATKVTTRPPAPMATAARHPTPPRPQRHRVLQAAGTPPLDDRTHDVLARRMPTTPPSLRTESRPLPGIHQHRLHPHLLPQTHQMRWLLTVARVGHGVQEKGRRAAASVRGAEEGAWTRYSSATGMEDDAATGTVLFGSHESRQPHEHRRRACTASRPQDVT</sequence>
<evidence type="ECO:0000313" key="3">
    <source>
        <dbReference type="Proteomes" id="UP001234880"/>
    </source>
</evidence>
<feature type="region of interest" description="Disordered" evidence="1">
    <location>
        <begin position="1"/>
        <end position="30"/>
    </location>
</feature>
<feature type="region of interest" description="Disordered" evidence="1">
    <location>
        <begin position="63"/>
        <end position="125"/>
    </location>
</feature>
<reference evidence="2 3" key="1">
    <citation type="submission" date="2023-07" db="EMBL/GenBank/DDBJ databases">
        <title>Sequencing the genomes of 1000 actinobacteria strains.</title>
        <authorList>
            <person name="Klenk H.-P."/>
        </authorList>
    </citation>
    <scope>NUCLEOTIDE SEQUENCE [LARGE SCALE GENOMIC DNA]</scope>
    <source>
        <strain evidence="2 3">DSM 41600</strain>
    </source>
</reference>